<feature type="region of interest" description="Disordered" evidence="1">
    <location>
        <begin position="324"/>
        <end position="364"/>
    </location>
</feature>
<name>A0A9K3PXI1_9STRA</name>
<keyword evidence="3" id="KW-1185">Reference proteome</keyword>
<organism evidence="2 3">
    <name type="scientific">Nitzschia inconspicua</name>
    <dbReference type="NCBI Taxonomy" id="303405"/>
    <lineage>
        <taxon>Eukaryota</taxon>
        <taxon>Sar</taxon>
        <taxon>Stramenopiles</taxon>
        <taxon>Ochrophyta</taxon>
        <taxon>Bacillariophyta</taxon>
        <taxon>Bacillariophyceae</taxon>
        <taxon>Bacillariophycidae</taxon>
        <taxon>Bacillariales</taxon>
        <taxon>Bacillariaceae</taxon>
        <taxon>Nitzschia</taxon>
    </lineage>
</organism>
<dbReference type="EMBL" id="JAGRRH010000010">
    <property type="protein sequence ID" value="KAG7363417.1"/>
    <property type="molecule type" value="Genomic_DNA"/>
</dbReference>
<evidence type="ECO:0000256" key="1">
    <source>
        <dbReference type="SAM" id="MobiDB-lite"/>
    </source>
</evidence>
<sequence>MVNSANTSIPVRTLSVRRNAQAINVLISSRKPSEYPEMMIQLRNVARKLKAQSKRHNVKTSTTNGYTCLEIGAREGRLLQSWPDDTPLPTEYVALERNPKYNPLLRRNMREKRVTGSIIHSRRSPIQIESLQRRKNKFDLIIFSHCLYWMSSRAAEIVDETVETLLHENGICLIFHHAFGFYSLWHLMERQFSRNEPLHVQPHSSGSSAVQLVSAIKRIQQERQQQQERLLSRKSSGSPKRPAESSEFPYSIVVAAMDPCPLYLNAMQPRQWDEVLSFIFQVEASELPPTVREEAIQLVLGSATQTNEETDATPLGTSLHCSTSRHYPSGARSISSGSHSSVASTILTSSSHHSTIDGSEHTTQKTIRDQKHNFWLHHPHVTIKIVKDEGA</sequence>
<feature type="compositionally biased region" description="Low complexity" evidence="1">
    <location>
        <begin position="329"/>
        <end position="353"/>
    </location>
</feature>
<comment type="caution">
    <text evidence="2">The sequence shown here is derived from an EMBL/GenBank/DDBJ whole genome shotgun (WGS) entry which is preliminary data.</text>
</comment>
<evidence type="ECO:0000313" key="3">
    <source>
        <dbReference type="Proteomes" id="UP000693970"/>
    </source>
</evidence>
<proteinExistence type="predicted"/>
<reference evidence="2" key="2">
    <citation type="submission" date="2021-04" db="EMBL/GenBank/DDBJ databases">
        <authorList>
            <person name="Podell S."/>
        </authorList>
    </citation>
    <scope>NUCLEOTIDE SEQUENCE</scope>
    <source>
        <strain evidence="2">Hildebrandi</strain>
    </source>
</reference>
<dbReference type="GO" id="GO:0032259">
    <property type="term" value="P:methylation"/>
    <property type="evidence" value="ECO:0007669"/>
    <property type="project" value="UniProtKB-KW"/>
</dbReference>
<keyword evidence="2" id="KW-0808">Transferase</keyword>
<gene>
    <name evidence="2" type="ORF">IV203_026777</name>
</gene>
<reference evidence="2" key="1">
    <citation type="journal article" date="2021" name="Sci. Rep.">
        <title>Diploid genomic architecture of Nitzschia inconspicua, an elite biomass production diatom.</title>
        <authorList>
            <person name="Oliver A."/>
            <person name="Podell S."/>
            <person name="Pinowska A."/>
            <person name="Traller J.C."/>
            <person name="Smith S.R."/>
            <person name="McClure R."/>
            <person name="Beliaev A."/>
            <person name="Bohutskyi P."/>
            <person name="Hill E.A."/>
            <person name="Rabines A."/>
            <person name="Zheng H."/>
            <person name="Allen L.Z."/>
            <person name="Kuo A."/>
            <person name="Grigoriev I.V."/>
            <person name="Allen A.E."/>
            <person name="Hazlebeck D."/>
            <person name="Allen E.E."/>
        </authorList>
    </citation>
    <scope>NUCLEOTIDE SEQUENCE</scope>
    <source>
        <strain evidence="2">Hildebrandi</strain>
    </source>
</reference>
<accession>A0A9K3PXI1</accession>
<dbReference type="Proteomes" id="UP000693970">
    <property type="component" value="Unassembled WGS sequence"/>
</dbReference>
<protein>
    <submittedName>
        <fullName evidence="2">Methyltransferase domain containing protein</fullName>
    </submittedName>
</protein>
<dbReference type="GO" id="GO:0008168">
    <property type="term" value="F:methyltransferase activity"/>
    <property type="evidence" value="ECO:0007669"/>
    <property type="project" value="UniProtKB-KW"/>
</dbReference>
<dbReference type="AlphaFoldDB" id="A0A9K3PXI1"/>
<feature type="region of interest" description="Disordered" evidence="1">
    <location>
        <begin position="226"/>
        <end position="245"/>
    </location>
</feature>
<feature type="compositionally biased region" description="Basic and acidic residues" evidence="1">
    <location>
        <begin position="354"/>
        <end position="364"/>
    </location>
</feature>
<keyword evidence="2" id="KW-0489">Methyltransferase</keyword>
<feature type="compositionally biased region" description="Low complexity" evidence="1">
    <location>
        <begin position="226"/>
        <end position="235"/>
    </location>
</feature>
<evidence type="ECO:0000313" key="2">
    <source>
        <dbReference type="EMBL" id="KAG7363417.1"/>
    </source>
</evidence>